<evidence type="ECO:0000313" key="3">
    <source>
        <dbReference type="Proteomes" id="UP000252733"/>
    </source>
</evidence>
<dbReference type="Proteomes" id="UP000252733">
    <property type="component" value="Unassembled WGS sequence"/>
</dbReference>
<reference evidence="2 3" key="1">
    <citation type="submission" date="2018-07" db="EMBL/GenBank/DDBJ databases">
        <title>Freshwater and sediment microbial communities from various areas in North America, analyzing microbe dynamics in response to fracking.</title>
        <authorList>
            <person name="Lamendella R."/>
        </authorList>
    </citation>
    <scope>NUCLEOTIDE SEQUENCE [LARGE SCALE GENOMIC DNA]</scope>
    <source>
        <strain evidence="2 3">160A</strain>
    </source>
</reference>
<protein>
    <submittedName>
        <fullName evidence="2">ADP-ribose pyrophosphatase YjhB (NUDIX family)</fullName>
    </submittedName>
</protein>
<dbReference type="AlphaFoldDB" id="A0A2T0XEQ3"/>
<proteinExistence type="predicted"/>
<gene>
    <name evidence="2" type="ORF">DFO77_110131</name>
</gene>
<dbReference type="SUPFAM" id="SSF55811">
    <property type="entry name" value="Nudix"/>
    <property type="match status" value="1"/>
</dbReference>
<dbReference type="Pfam" id="PF00293">
    <property type="entry name" value="NUDIX"/>
    <property type="match status" value="1"/>
</dbReference>
<name>A0A2T0XEQ3_9BACT</name>
<comment type="caution">
    <text evidence="2">The sequence shown here is derived from an EMBL/GenBank/DDBJ whole genome shotgun (WGS) entry which is preliminary data.</text>
</comment>
<dbReference type="EMBL" id="QPIZ01000010">
    <property type="protein sequence ID" value="RCW35364.1"/>
    <property type="molecule type" value="Genomic_DNA"/>
</dbReference>
<dbReference type="Gene3D" id="3.90.79.10">
    <property type="entry name" value="Nucleoside Triphosphate Pyrophosphohydrolase"/>
    <property type="match status" value="1"/>
</dbReference>
<accession>A0A2T0XEQ3</accession>
<feature type="domain" description="Nudix hydrolase" evidence="1">
    <location>
        <begin position="1"/>
        <end position="114"/>
    </location>
</feature>
<sequence length="120" mass="14186">MTKLPGGGLEYGEGPVDCLKRECREEMGVEITVTGHFYTTDFFQPTRFFKDTQLISIYYLFQLPEHHNLKFSRKKFDFENERNGSQSFRWIAIRDLNPEEMTFPIDKKVVELIKLNFPTP</sequence>
<evidence type="ECO:0000259" key="1">
    <source>
        <dbReference type="PROSITE" id="PS51462"/>
    </source>
</evidence>
<dbReference type="PROSITE" id="PS51462">
    <property type="entry name" value="NUDIX"/>
    <property type="match status" value="1"/>
</dbReference>
<dbReference type="STRING" id="1168289.GCA_000259075_02186"/>
<dbReference type="InterPro" id="IPR000086">
    <property type="entry name" value="NUDIX_hydrolase_dom"/>
</dbReference>
<dbReference type="InterPro" id="IPR015797">
    <property type="entry name" value="NUDIX_hydrolase-like_dom_sf"/>
</dbReference>
<organism evidence="2 3">
    <name type="scientific">Marinilabilia salmonicolor</name>
    <dbReference type="NCBI Taxonomy" id="989"/>
    <lineage>
        <taxon>Bacteria</taxon>
        <taxon>Pseudomonadati</taxon>
        <taxon>Bacteroidota</taxon>
        <taxon>Bacteroidia</taxon>
        <taxon>Marinilabiliales</taxon>
        <taxon>Marinilabiliaceae</taxon>
        <taxon>Marinilabilia</taxon>
    </lineage>
</organism>
<keyword evidence="3" id="KW-1185">Reference proteome</keyword>
<evidence type="ECO:0000313" key="2">
    <source>
        <dbReference type="EMBL" id="RCW35364.1"/>
    </source>
</evidence>